<dbReference type="EMBL" id="CM037158">
    <property type="protein sequence ID" value="KAH7852745.1"/>
    <property type="molecule type" value="Genomic_DNA"/>
</dbReference>
<reference evidence="1 2" key="1">
    <citation type="journal article" date="2021" name="Hortic Res">
        <title>High-quality reference genome and annotation aids understanding of berry development for evergreen blueberry (Vaccinium darrowii).</title>
        <authorList>
            <person name="Yu J."/>
            <person name="Hulse-Kemp A.M."/>
            <person name="Babiker E."/>
            <person name="Staton M."/>
        </authorList>
    </citation>
    <scope>NUCLEOTIDE SEQUENCE [LARGE SCALE GENOMIC DNA]</scope>
    <source>
        <strain evidence="2">cv. NJ 8807/NJ 8810</strain>
        <tissue evidence="1">Young leaf</tissue>
    </source>
</reference>
<dbReference type="Proteomes" id="UP000828048">
    <property type="component" value="Chromosome 8"/>
</dbReference>
<protein>
    <submittedName>
        <fullName evidence="1">Uncharacterized protein</fullName>
    </submittedName>
</protein>
<comment type="caution">
    <text evidence="1">The sequence shown here is derived from an EMBL/GenBank/DDBJ whole genome shotgun (WGS) entry which is preliminary data.</text>
</comment>
<evidence type="ECO:0000313" key="1">
    <source>
        <dbReference type="EMBL" id="KAH7852745.1"/>
    </source>
</evidence>
<name>A0ACB7YGR8_9ERIC</name>
<evidence type="ECO:0000313" key="2">
    <source>
        <dbReference type="Proteomes" id="UP000828048"/>
    </source>
</evidence>
<sequence length="129" mass="14397">MTMLGPIIAVAIFCICWNYKVEQISVVGWKLPFPYRICRGGAAEGGVEAGEVVDLRQSQVEKHARHAALQFVAQTGPAAVGVAVRMFDSVKFDSEAPMIATTSVSVGQIILVRRKWCWSRWWWWLGRGC</sequence>
<keyword evidence="2" id="KW-1185">Reference proteome</keyword>
<proteinExistence type="predicted"/>
<organism evidence="1 2">
    <name type="scientific">Vaccinium darrowii</name>
    <dbReference type="NCBI Taxonomy" id="229202"/>
    <lineage>
        <taxon>Eukaryota</taxon>
        <taxon>Viridiplantae</taxon>
        <taxon>Streptophyta</taxon>
        <taxon>Embryophyta</taxon>
        <taxon>Tracheophyta</taxon>
        <taxon>Spermatophyta</taxon>
        <taxon>Magnoliopsida</taxon>
        <taxon>eudicotyledons</taxon>
        <taxon>Gunneridae</taxon>
        <taxon>Pentapetalae</taxon>
        <taxon>asterids</taxon>
        <taxon>Ericales</taxon>
        <taxon>Ericaceae</taxon>
        <taxon>Vaccinioideae</taxon>
        <taxon>Vaccinieae</taxon>
        <taxon>Vaccinium</taxon>
    </lineage>
</organism>
<gene>
    <name evidence="1" type="ORF">Vadar_028760</name>
</gene>
<accession>A0ACB7YGR8</accession>